<evidence type="ECO:0000313" key="2">
    <source>
        <dbReference type="EMBL" id="KRM05847.1"/>
    </source>
</evidence>
<reference evidence="2 3" key="1">
    <citation type="journal article" date="2015" name="Genome Announc.">
        <title>Expanding the biotechnology potential of lactobacilli through comparative genomics of 213 strains and associated genera.</title>
        <authorList>
            <person name="Sun Z."/>
            <person name="Harris H.M."/>
            <person name="McCann A."/>
            <person name="Guo C."/>
            <person name="Argimon S."/>
            <person name="Zhang W."/>
            <person name="Yang X."/>
            <person name="Jeffery I.B."/>
            <person name="Cooney J.C."/>
            <person name="Kagawa T.F."/>
            <person name="Liu W."/>
            <person name="Song Y."/>
            <person name="Salvetti E."/>
            <person name="Wrobel A."/>
            <person name="Rasinkangas P."/>
            <person name="Parkhill J."/>
            <person name="Rea M.C."/>
            <person name="O'Sullivan O."/>
            <person name="Ritari J."/>
            <person name="Douillard F.P."/>
            <person name="Paul Ross R."/>
            <person name="Yang R."/>
            <person name="Briner A.E."/>
            <person name="Felis G.E."/>
            <person name="de Vos W.M."/>
            <person name="Barrangou R."/>
            <person name="Klaenhammer T.R."/>
            <person name="Caufield P.W."/>
            <person name="Cui Y."/>
            <person name="Zhang H."/>
            <person name="O'Toole P.W."/>
        </authorList>
    </citation>
    <scope>NUCLEOTIDE SEQUENCE [LARGE SCALE GENOMIC DNA]</scope>
    <source>
        <strain evidence="2 3">DSM 18382</strain>
    </source>
</reference>
<dbReference type="Proteomes" id="UP000051966">
    <property type="component" value="Unassembled WGS sequence"/>
</dbReference>
<accession>A0A0R1VJW8</accession>
<sequence length="50" mass="6054">MAMAVLTRWLQQPVIKFILTTLFYFAIMMVLFYLYDYSGINQAKFIYNDF</sequence>
<proteinExistence type="predicted"/>
<dbReference type="PATRIC" id="fig|1423743.5.peg.707"/>
<keyword evidence="1" id="KW-0812">Transmembrane</keyword>
<evidence type="ECO:0008006" key="4">
    <source>
        <dbReference type="Google" id="ProtNLM"/>
    </source>
</evidence>
<protein>
    <recommendedName>
        <fullName evidence="4">D-Ala-teichoic acid biosynthesis protein</fullName>
    </recommendedName>
</protein>
<gene>
    <name evidence="2" type="ORF">FD41_GL000693</name>
</gene>
<keyword evidence="1" id="KW-1133">Transmembrane helix</keyword>
<organism evidence="2 3">
    <name type="scientific">Lentilactobacillus farraginis DSM 18382 = JCM 14108</name>
    <dbReference type="NCBI Taxonomy" id="1423743"/>
    <lineage>
        <taxon>Bacteria</taxon>
        <taxon>Bacillati</taxon>
        <taxon>Bacillota</taxon>
        <taxon>Bacilli</taxon>
        <taxon>Lactobacillales</taxon>
        <taxon>Lactobacillaceae</taxon>
        <taxon>Lentilactobacillus</taxon>
    </lineage>
</organism>
<evidence type="ECO:0000256" key="1">
    <source>
        <dbReference type="SAM" id="Phobius"/>
    </source>
</evidence>
<dbReference type="InterPro" id="IPR021008">
    <property type="entry name" value="DltX"/>
</dbReference>
<feature type="transmembrane region" description="Helical" evidence="1">
    <location>
        <begin position="14"/>
        <end position="35"/>
    </location>
</feature>
<comment type="caution">
    <text evidence="2">The sequence shown here is derived from an EMBL/GenBank/DDBJ whole genome shotgun (WGS) entry which is preliminary data.</text>
</comment>
<evidence type="ECO:0000313" key="3">
    <source>
        <dbReference type="Proteomes" id="UP000051966"/>
    </source>
</evidence>
<name>A0A0R1VJW8_9LACO</name>
<keyword evidence="1" id="KW-0472">Membrane</keyword>
<dbReference type="EMBL" id="AZFY01000106">
    <property type="protein sequence ID" value="KRM05847.1"/>
    <property type="molecule type" value="Genomic_DNA"/>
</dbReference>
<keyword evidence="3" id="KW-1185">Reference proteome</keyword>
<dbReference type="AlphaFoldDB" id="A0A0R1VJW8"/>
<dbReference type="Pfam" id="PF12459">
    <property type="entry name" value="DltX"/>
    <property type="match status" value="1"/>
</dbReference>